<dbReference type="AlphaFoldDB" id="A0A1C9W9B5"/>
<evidence type="ECO:0000313" key="3">
    <source>
        <dbReference type="Proteomes" id="UP000095672"/>
    </source>
</evidence>
<dbReference type="CDD" id="cd00085">
    <property type="entry name" value="HNHc"/>
    <property type="match status" value="1"/>
</dbReference>
<dbReference type="RefSeq" id="WP_083260948.1">
    <property type="nucleotide sequence ID" value="NZ_CP014143.1"/>
</dbReference>
<name>A0A1C9W9B5_9GAMM</name>
<gene>
    <name evidence="2" type="ORF">AUP74_02322</name>
</gene>
<dbReference type="Proteomes" id="UP000095672">
    <property type="component" value="Chromosome"/>
</dbReference>
<proteinExistence type="predicted"/>
<dbReference type="EMBL" id="CP014143">
    <property type="protein sequence ID" value="AOS97730.1"/>
    <property type="molecule type" value="Genomic_DNA"/>
</dbReference>
<accession>A0A1C9W9B5</accession>
<protein>
    <recommendedName>
        <fullName evidence="1">HNH nuclease domain-containing protein</fullName>
    </recommendedName>
</protein>
<reference evidence="3" key="1">
    <citation type="submission" date="2016-01" db="EMBL/GenBank/DDBJ databases">
        <title>Complete genome sequence of Microbulbifer sp. CCB-MM1, a halophile isolated from Matang Mangrove Forest, Perak.</title>
        <authorList>
            <person name="Moh T.H."/>
            <person name="Dinesh B."/>
            <person name="Lau N.-S."/>
            <person name="Go F."/>
            <person name="Alexander Chong S.-C."/>
        </authorList>
    </citation>
    <scope>NUCLEOTIDE SEQUENCE [LARGE SCALE GENOMIC DNA]</scope>
    <source>
        <strain evidence="3">CCB-MM1</strain>
    </source>
</reference>
<evidence type="ECO:0000313" key="2">
    <source>
        <dbReference type="EMBL" id="AOS97730.1"/>
    </source>
</evidence>
<dbReference type="Pfam" id="PF13391">
    <property type="entry name" value="HNH_2"/>
    <property type="match status" value="1"/>
</dbReference>
<dbReference type="KEGG" id="micc:AUP74_02322"/>
<dbReference type="Gene3D" id="1.10.30.50">
    <property type="match status" value="1"/>
</dbReference>
<feature type="domain" description="HNH nuclease" evidence="1">
    <location>
        <begin position="156"/>
        <end position="205"/>
    </location>
</feature>
<organism evidence="2 3">
    <name type="scientific">Microbulbifer aggregans</name>
    <dbReference type="NCBI Taxonomy" id="1769779"/>
    <lineage>
        <taxon>Bacteria</taxon>
        <taxon>Pseudomonadati</taxon>
        <taxon>Pseudomonadota</taxon>
        <taxon>Gammaproteobacteria</taxon>
        <taxon>Cellvibrionales</taxon>
        <taxon>Microbulbiferaceae</taxon>
        <taxon>Microbulbifer</taxon>
    </lineage>
</organism>
<keyword evidence="3" id="KW-1185">Reference proteome</keyword>
<dbReference type="InterPro" id="IPR003615">
    <property type="entry name" value="HNH_nuc"/>
</dbReference>
<dbReference type="OrthoDB" id="529575at2"/>
<evidence type="ECO:0000259" key="1">
    <source>
        <dbReference type="Pfam" id="PF13391"/>
    </source>
</evidence>
<dbReference type="PATRIC" id="fig|1769779.3.peg.2318"/>
<sequence>MSKNWEYAAGLLWPVLVAAAKDRRKPIYGELAPLIQTNPLSVGNALEPIQAYCMDSKLPPLSAIVVGKTTGLPGGGFIAWDIDDIETAFEKVFDYPWSSIPNPFGGFSENDTIESLSNELIKAPSKAKEIYTKVKIRGTAQRIFRAALLKAYDCKCAICGFSFMEALEAAHIIPWSKAKPEERISPCNGVLLCSNHHRLFDVGIIKITTGFEILHGAAGRDYSDADRAATVLFNSELLRLPKDISVRPSVELIKKRNQAYEH</sequence>